<dbReference type="AlphaFoldDB" id="A0A6I1MSE1"/>
<comment type="pathway">
    <text evidence="9 12">Amino-acid biosynthesis; L-proline biosynthesis; L-proline from L-glutamate 5-semialdehyde: step 1/1.</text>
</comment>
<dbReference type="GO" id="GO:0005737">
    <property type="term" value="C:cytoplasm"/>
    <property type="evidence" value="ECO:0007669"/>
    <property type="project" value="UniProtKB-SubCell"/>
</dbReference>
<organism evidence="15 16">
    <name type="scientific">Clostridium tarantellae</name>
    <dbReference type="NCBI Taxonomy" id="39493"/>
    <lineage>
        <taxon>Bacteria</taxon>
        <taxon>Bacillati</taxon>
        <taxon>Bacillota</taxon>
        <taxon>Clostridia</taxon>
        <taxon>Eubacteriales</taxon>
        <taxon>Clostridiaceae</taxon>
        <taxon>Clostridium</taxon>
    </lineage>
</organism>
<evidence type="ECO:0000256" key="12">
    <source>
        <dbReference type="RuleBase" id="RU003903"/>
    </source>
</evidence>
<dbReference type="Gene3D" id="1.10.3730.10">
    <property type="entry name" value="ProC C-terminal domain-like"/>
    <property type="match status" value="1"/>
</dbReference>
<dbReference type="EMBL" id="WHJC01000045">
    <property type="protein sequence ID" value="MPQ43179.1"/>
    <property type="molecule type" value="Genomic_DNA"/>
</dbReference>
<dbReference type="InterPro" id="IPR029036">
    <property type="entry name" value="P5CR_dimer"/>
</dbReference>
<feature type="binding site" evidence="11">
    <location>
        <position position="57"/>
    </location>
    <ligand>
        <name>NADPH</name>
        <dbReference type="ChEBI" id="CHEBI:57783"/>
    </ligand>
</feature>
<reference evidence="15 16" key="1">
    <citation type="submission" date="2019-10" db="EMBL/GenBank/DDBJ databases">
        <title>The Genome Sequence of Clostridium tarantellae Isolated from Fish Brain.</title>
        <authorList>
            <person name="Bano L."/>
            <person name="Kiel M."/>
            <person name="Sales G."/>
            <person name="Doxey A.C."/>
            <person name="Mansfield M.J."/>
            <person name="Schiavone M."/>
            <person name="Rossetto O."/>
            <person name="Pirazzini M."/>
            <person name="Dobrindt U."/>
            <person name="Montecucco C."/>
        </authorList>
    </citation>
    <scope>NUCLEOTIDE SEQUENCE [LARGE SCALE GENOMIC DNA]</scope>
    <source>
        <strain evidence="15 16">DSM 3997</strain>
    </source>
</reference>
<dbReference type="Proteomes" id="UP000430345">
    <property type="component" value="Unassembled WGS sequence"/>
</dbReference>
<dbReference type="PROSITE" id="PS00521">
    <property type="entry name" value="P5CR"/>
    <property type="match status" value="1"/>
</dbReference>
<evidence type="ECO:0000256" key="2">
    <source>
        <dbReference type="ARBA" id="ARBA00005525"/>
    </source>
</evidence>
<evidence type="ECO:0000256" key="8">
    <source>
        <dbReference type="ARBA" id="ARBA00058118"/>
    </source>
</evidence>
<evidence type="ECO:0000256" key="5">
    <source>
        <dbReference type="ARBA" id="ARBA00022650"/>
    </source>
</evidence>
<comment type="subcellular location">
    <subcellularLocation>
        <location evidence="1 9">Cytoplasm</location>
    </subcellularLocation>
</comment>
<evidence type="ECO:0000256" key="4">
    <source>
        <dbReference type="ARBA" id="ARBA00022605"/>
    </source>
</evidence>
<evidence type="ECO:0000256" key="9">
    <source>
        <dbReference type="HAMAP-Rule" id="MF_01925"/>
    </source>
</evidence>
<dbReference type="Pfam" id="PF03807">
    <property type="entry name" value="F420_oxidored"/>
    <property type="match status" value="1"/>
</dbReference>
<comment type="similarity">
    <text evidence="2 9 12">Belongs to the pyrroline-5-carboxylate reductase family.</text>
</comment>
<dbReference type="Pfam" id="PF14748">
    <property type="entry name" value="P5CR_dimer"/>
    <property type="match status" value="1"/>
</dbReference>
<comment type="catalytic activity">
    <reaction evidence="9">
        <text>L-proline + NAD(+) = (S)-1-pyrroline-5-carboxylate + NADH + 2 H(+)</text>
        <dbReference type="Rhea" id="RHEA:14105"/>
        <dbReference type="ChEBI" id="CHEBI:15378"/>
        <dbReference type="ChEBI" id="CHEBI:17388"/>
        <dbReference type="ChEBI" id="CHEBI:57540"/>
        <dbReference type="ChEBI" id="CHEBI:57945"/>
        <dbReference type="ChEBI" id="CHEBI:60039"/>
        <dbReference type="EC" id="1.5.1.2"/>
    </reaction>
</comment>
<dbReference type="PANTHER" id="PTHR11645">
    <property type="entry name" value="PYRROLINE-5-CARBOXYLATE REDUCTASE"/>
    <property type="match status" value="1"/>
</dbReference>
<dbReference type="SUPFAM" id="SSF51735">
    <property type="entry name" value="NAD(P)-binding Rossmann-fold domains"/>
    <property type="match status" value="1"/>
</dbReference>
<evidence type="ECO:0000256" key="6">
    <source>
        <dbReference type="ARBA" id="ARBA00022857"/>
    </source>
</evidence>
<dbReference type="OrthoDB" id="9805754at2"/>
<dbReference type="InterPro" id="IPR036291">
    <property type="entry name" value="NAD(P)-bd_dom_sf"/>
</dbReference>
<comment type="caution">
    <text evidence="15">The sequence shown here is derived from an EMBL/GenBank/DDBJ whole genome shotgun (WGS) entry which is preliminary data.</text>
</comment>
<keyword evidence="5 9" id="KW-0641">Proline biosynthesis</keyword>
<evidence type="ECO:0000259" key="13">
    <source>
        <dbReference type="Pfam" id="PF03807"/>
    </source>
</evidence>
<evidence type="ECO:0000313" key="15">
    <source>
        <dbReference type="EMBL" id="MPQ43179.1"/>
    </source>
</evidence>
<dbReference type="InterPro" id="IPR028939">
    <property type="entry name" value="P5C_Rdtase_cat_N"/>
</dbReference>
<dbReference type="InterPro" id="IPR008927">
    <property type="entry name" value="6-PGluconate_DH-like_C_sf"/>
</dbReference>
<comment type="function">
    <text evidence="8 9">Catalyzes the reduction of 1-pyrroline-5-carboxylate (PCA) to L-proline.</text>
</comment>
<keyword evidence="4 9" id="KW-0028">Amino-acid biosynthesis</keyword>
<feature type="domain" description="Pyrroline-5-carboxylate reductase catalytic N-terminal" evidence="13">
    <location>
        <begin position="5"/>
        <end position="94"/>
    </location>
</feature>
<evidence type="ECO:0000313" key="16">
    <source>
        <dbReference type="Proteomes" id="UP000430345"/>
    </source>
</evidence>
<dbReference type="RefSeq" id="WP_152888467.1">
    <property type="nucleotide sequence ID" value="NZ_WHJC01000045.1"/>
</dbReference>
<dbReference type="InterPro" id="IPR053790">
    <property type="entry name" value="P5CR-like_CS"/>
</dbReference>
<dbReference type="GO" id="GO:0055129">
    <property type="term" value="P:L-proline biosynthetic process"/>
    <property type="evidence" value="ECO:0007669"/>
    <property type="project" value="UniProtKB-UniRule"/>
</dbReference>
<proteinExistence type="inferred from homology"/>
<keyword evidence="16" id="KW-1185">Reference proteome</keyword>
<keyword evidence="7 9" id="KW-0560">Oxidoreductase</keyword>
<keyword evidence="3 9" id="KW-0963">Cytoplasm</keyword>
<sequence>MNKVIGFIGSGNMGQAMIGGIVKSNLVPATNIIVSDLNEASLKKVNEKFGVLTTTNNEEVAKKADILVLSVKPNLYDVVIKGIKKLVKENVVIVAIAAGKTLDSVQNAFEKEIKVVRAMPNTPALVGEGMAALCTNNMITKEDMKEVVSIFESFGEAEVVSEKLIDAVVAVSGSSPAYIYMFIEAMADAAVLEGMPRSQAYKFAAQTVMGSAKMVLETGTHPGELKDMVCSPGGTTIEAVAELEKKGFRAAVISAMKLCADKSKEMSK</sequence>
<dbReference type="EC" id="1.5.1.2" evidence="9 10"/>
<evidence type="ECO:0000256" key="1">
    <source>
        <dbReference type="ARBA" id="ARBA00004496"/>
    </source>
</evidence>
<comment type="catalytic activity">
    <reaction evidence="9 12">
        <text>L-proline + NADP(+) = (S)-1-pyrroline-5-carboxylate + NADPH + 2 H(+)</text>
        <dbReference type="Rhea" id="RHEA:14109"/>
        <dbReference type="ChEBI" id="CHEBI:15378"/>
        <dbReference type="ChEBI" id="CHEBI:17388"/>
        <dbReference type="ChEBI" id="CHEBI:57783"/>
        <dbReference type="ChEBI" id="CHEBI:58349"/>
        <dbReference type="ChEBI" id="CHEBI:60039"/>
        <dbReference type="EC" id="1.5.1.2"/>
    </reaction>
</comment>
<evidence type="ECO:0000256" key="7">
    <source>
        <dbReference type="ARBA" id="ARBA00023002"/>
    </source>
</evidence>
<gene>
    <name evidence="9 15" type="primary">proC</name>
    <name evidence="15" type="ORF">GBZ86_05305</name>
</gene>
<dbReference type="UniPathway" id="UPA00098">
    <property type="reaction ID" value="UER00361"/>
</dbReference>
<evidence type="ECO:0000256" key="10">
    <source>
        <dbReference type="NCBIfam" id="TIGR00112"/>
    </source>
</evidence>
<dbReference type="InterPro" id="IPR000304">
    <property type="entry name" value="Pyrroline-COOH_reductase"/>
</dbReference>
<dbReference type="Gene3D" id="3.40.50.720">
    <property type="entry name" value="NAD(P)-binding Rossmann-like Domain"/>
    <property type="match status" value="1"/>
</dbReference>
<feature type="binding site" evidence="11">
    <location>
        <begin position="8"/>
        <end position="13"/>
    </location>
    <ligand>
        <name>NADP(+)</name>
        <dbReference type="ChEBI" id="CHEBI:58349"/>
    </ligand>
</feature>
<name>A0A6I1MSE1_9CLOT</name>
<dbReference type="PIRSF" id="PIRSF000193">
    <property type="entry name" value="Pyrrol-5-carb_rd"/>
    <property type="match status" value="1"/>
</dbReference>
<dbReference type="NCBIfam" id="TIGR00112">
    <property type="entry name" value="proC"/>
    <property type="match status" value="1"/>
</dbReference>
<keyword evidence="6 9" id="KW-0521">NADP</keyword>
<evidence type="ECO:0000259" key="14">
    <source>
        <dbReference type="Pfam" id="PF14748"/>
    </source>
</evidence>
<evidence type="ECO:0000256" key="3">
    <source>
        <dbReference type="ARBA" id="ARBA00022490"/>
    </source>
</evidence>
<dbReference type="GO" id="GO:0004735">
    <property type="term" value="F:pyrroline-5-carboxylate reductase activity"/>
    <property type="evidence" value="ECO:0007669"/>
    <property type="project" value="UniProtKB-UniRule"/>
</dbReference>
<feature type="domain" description="Pyrroline-5-carboxylate reductase dimerisation" evidence="14">
    <location>
        <begin position="162"/>
        <end position="266"/>
    </location>
</feature>
<dbReference type="FunFam" id="3.40.50.720:FF:000190">
    <property type="entry name" value="Pyrroline-5-carboxylate reductase"/>
    <property type="match status" value="1"/>
</dbReference>
<accession>A0A6I1MSE1</accession>
<protein>
    <recommendedName>
        <fullName evidence="9 10">Pyrroline-5-carboxylate reductase</fullName>
        <shortName evidence="9">P5C reductase</shortName>
        <shortName evidence="9">P5CR</shortName>
        <ecNumber evidence="9 10">1.5.1.2</ecNumber>
    </recommendedName>
    <alternativeName>
        <fullName evidence="9">PCA reductase</fullName>
    </alternativeName>
</protein>
<dbReference type="FunFam" id="1.10.3730.10:FF:000001">
    <property type="entry name" value="Pyrroline-5-carboxylate reductase"/>
    <property type="match status" value="1"/>
</dbReference>
<dbReference type="SUPFAM" id="SSF48179">
    <property type="entry name" value="6-phosphogluconate dehydrogenase C-terminal domain-like"/>
    <property type="match status" value="1"/>
</dbReference>
<dbReference type="PANTHER" id="PTHR11645:SF0">
    <property type="entry name" value="PYRROLINE-5-CARBOXYLATE REDUCTASE 3"/>
    <property type="match status" value="1"/>
</dbReference>
<evidence type="ECO:0000256" key="11">
    <source>
        <dbReference type="PIRSR" id="PIRSR000193-1"/>
    </source>
</evidence>
<dbReference type="HAMAP" id="MF_01925">
    <property type="entry name" value="P5C_reductase"/>
    <property type="match status" value="1"/>
</dbReference>